<organism evidence="2 3">
    <name type="scientific">Cercospora zeae-maydis SCOH1-5</name>
    <dbReference type="NCBI Taxonomy" id="717836"/>
    <lineage>
        <taxon>Eukaryota</taxon>
        <taxon>Fungi</taxon>
        <taxon>Dikarya</taxon>
        <taxon>Ascomycota</taxon>
        <taxon>Pezizomycotina</taxon>
        <taxon>Dothideomycetes</taxon>
        <taxon>Dothideomycetidae</taxon>
        <taxon>Mycosphaerellales</taxon>
        <taxon>Mycosphaerellaceae</taxon>
        <taxon>Cercospora</taxon>
    </lineage>
</organism>
<evidence type="ECO:0000313" key="3">
    <source>
        <dbReference type="Proteomes" id="UP000799539"/>
    </source>
</evidence>
<evidence type="ECO:0000313" key="2">
    <source>
        <dbReference type="EMBL" id="KAF2216580.1"/>
    </source>
</evidence>
<accession>A0A6A6FTG4</accession>
<evidence type="ECO:0000256" key="1">
    <source>
        <dbReference type="SAM" id="MobiDB-lite"/>
    </source>
</evidence>
<reference evidence="2" key="1">
    <citation type="journal article" date="2020" name="Stud. Mycol.">
        <title>101 Dothideomycetes genomes: a test case for predicting lifestyles and emergence of pathogens.</title>
        <authorList>
            <person name="Haridas S."/>
            <person name="Albert R."/>
            <person name="Binder M."/>
            <person name="Bloem J."/>
            <person name="Labutti K."/>
            <person name="Salamov A."/>
            <person name="Andreopoulos B."/>
            <person name="Baker S."/>
            <person name="Barry K."/>
            <person name="Bills G."/>
            <person name="Bluhm B."/>
            <person name="Cannon C."/>
            <person name="Castanera R."/>
            <person name="Culley D."/>
            <person name="Daum C."/>
            <person name="Ezra D."/>
            <person name="Gonzalez J."/>
            <person name="Henrissat B."/>
            <person name="Kuo A."/>
            <person name="Liang C."/>
            <person name="Lipzen A."/>
            <person name="Lutzoni F."/>
            <person name="Magnuson J."/>
            <person name="Mondo S."/>
            <person name="Nolan M."/>
            <person name="Ohm R."/>
            <person name="Pangilinan J."/>
            <person name="Park H.-J."/>
            <person name="Ramirez L."/>
            <person name="Alfaro M."/>
            <person name="Sun H."/>
            <person name="Tritt A."/>
            <person name="Yoshinaga Y."/>
            <person name="Zwiers L.-H."/>
            <person name="Turgeon B."/>
            <person name="Goodwin S."/>
            <person name="Spatafora J."/>
            <person name="Crous P."/>
            <person name="Grigoriev I."/>
        </authorList>
    </citation>
    <scope>NUCLEOTIDE SEQUENCE</scope>
    <source>
        <strain evidence="2">SCOH1-5</strain>
    </source>
</reference>
<dbReference type="EMBL" id="ML992664">
    <property type="protein sequence ID" value="KAF2216580.1"/>
    <property type="molecule type" value="Genomic_DNA"/>
</dbReference>
<keyword evidence="3" id="KW-1185">Reference proteome</keyword>
<protein>
    <submittedName>
        <fullName evidence="2">Uncharacterized protein</fullName>
    </submittedName>
</protein>
<feature type="region of interest" description="Disordered" evidence="1">
    <location>
        <begin position="21"/>
        <end position="83"/>
    </location>
</feature>
<name>A0A6A6FTG4_9PEZI</name>
<gene>
    <name evidence="2" type="ORF">CERZMDRAFT_93874</name>
</gene>
<dbReference type="Proteomes" id="UP000799539">
    <property type="component" value="Unassembled WGS sequence"/>
</dbReference>
<dbReference type="AlphaFoldDB" id="A0A6A6FTG4"/>
<sequence length="83" mass="9383">MDHQALSVLQRMFLMFPASATVEGKQKVAEDNSTSDNDDDDEEEEEEGEEEEEEADDDNDEDEGFDNTAARPGKTATQYYGWL</sequence>
<feature type="compositionally biased region" description="Acidic residues" evidence="1">
    <location>
        <begin position="36"/>
        <end position="65"/>
    </location>
</feature>
<proteinExistence type="predicted"/>